<dbReference type="GO" id="GO:0005509">
    <property type="term" value="F:calcium ion binding"/>
    <property type="evidence" value="ECO:0007669"/>
    <property type="project" value="InterPro"/>
</dbReference>
<dbReference type="PRINTS" id="PR00313">
    <property type="entry name" value="CABNDNGRPT"/>
</dbReference>
<sequence>MRSLKNPETAGSVLASLSLAPQGDFAFTLLPGSTPGFAVNAANQLVATTAPVVGSTSVLLVHATGTLGTFDTTITVRNGTTASNTISGDATRDIAYGNAGNDTIDGAGGNDVLYGQAGRDTINGGDGNDIIDGGVANDTLFGGAGADRFRYVAGDGVDVIDGGDGLDRLELIGTAAANSHVVTWDGAQLAVTGQTLISVEEVSVDLAGGVDRITYLIPLGFGIDIDMAAPTLPGFKSVANVEEVVTAAGDDRFHDAAGSQLLDGRAGNDLFVVVADNAADRFNGSVGLDTVDYSGFSSNLSFNLALPTLVIGSGATSATSDTLDAIDNVVSGSGNDQITGSAGINNLIGGAGDDVISAGNQNDLLTGGA</sequence>
<dbReference type="InterPro" id="IPR011049">
    <property type="entry name" value="Serralysin-like_metalloprot_C"/>
</dbReference>
<reference evidence="3 4" key="1">
    <citation type="submission" date="2020-08" db="EMBL/GenBank/DDBJ databases">
        <title>Genomic Encyclopedia of Type Strains, Phase IV (KMG-IV): sequencing the most valuable type-strain genomes for metagenomic binning, comparative biology and taxonomic classification.</title>
        <authorList>
            <person name="Goeker M."/>
        </authorList>
    </citation>
    <scope>NUCLEOTIDE SEQUENCE [LARGE SCALE GENOMIC DNA]</scope>
    <source>
        <strain evidence="3 4">DSM 27244</strain>
    </source>
</reference>
<organism evidence="3 4">
    <name type="scientific">Sphingomonas yantingensis</name>
    <dbReference type="NCBI Taxonomy" id="1241761"/>
    <lineage>
        <taxon>Bacteria</taxon>
        <taxon>Pseudomonadati</taxon>
        <taxon>Pseudomonadota</taxon>
        <taxon>Alphaproteobacteria</taxon>
        <taxon>Sphingomonadales</taxon>
        <taxon>Sphingomonadaceae</taxon>
        <taxon>Sphingomonas</taxon>
    </lineage>
</organism>
<dbReference type="InterPro" id="IPR001343">
    <property type="entry name" value="Hemolysn_Ca-bd"/>
</dbReference>
<dbReference type="Gene3D" id="2.150.10.10">
    <property type="entry name" value="Serralysin-like metalloprotease, C-terminal"/>
    <property type="match status" value="2"/>
</dbReference>
<dbReference type="InterPro" id="IPR050557">
    <property type="entry name" value="RTX_toxin/Mannuronan_C5-epim"/>
</dbReference>
<dbReference type="SUPFAM" id="SSF51120">
    <property type="entry name" value="beta-Roll"/>
    <property type="match status" value="2"/>
</dbReference>
<keyword evidence="2" id="KW-0964">Secreted</keyword>
<protein>
    <submittedName>
        <fullName evidence="3">Ca2+-binding RTX toxin-like protein</fullName>
    </submittedName>
</protein>
<dbReference type="Proteomes" id="UP000557739">
    <property type="component" value="Unassembled WGS sequence"/>
</dbReference>
<accession>A0A7W9EJ99</accession>
<dbReference type="GO" id="GO:0005576">
    <property type="term" value="C:extracellular region"/>
    <property type="evidence" value="ECO:0007669"/>
    <property type="project" value="UniProtKB-SubCell"/>
</dbReference>
<dbReference type="AlphaFoldDB" id="A0A7W9EJ99"/>
<evidence type="ECO:0000313" key="3">
    <source>
        <dbReference type="EMBL" id="MBB5699989.1"/>
    </source>
</evidence>
<proteinExistence type="predicted"/>
<gene>
    <name evidence="3" type="ORF">FHR19_003369</name>
</gene>
<evidence type="ECO:0000256" key="2">
    <source>
        <dbReference type="ARBA" id="ARBA00022525"/>
    </source>
</evidence>
<comment type="caution">
    <text evidence="3">The sequence shown here is derived from an EMBL/GenBank/DDBJ whole genome shotgun (WGS) entry which is preliminary data.</text>
</comment>
<dbReference type="PANTHER" id="PTHR38340:SF1">
    <property type="entry name" value="S-LAYER PROTEIN"/>
    <property type="match status" value="1"/>
</dbReference>
<name>A0A7W9EJ99_9SPHN</name>
<evidence type="ECO:0000256" key="1">
    <source>
        <dbReference type="ARBA" id="ARBA00004613"/>
    </source>
</evidence>
<keyword evidence="4" id="KW-1185">Reference proteome</keyword>
<dbReference type="PROSITE" id="PS00330">
    <property type="entry name" value="HEMOLYSIN_CALCIUM"/>
    <property type="match status" value="2"/>
</dbReference>
<evidence type="ECO:0000313" key="4">
    <source>
        <dbReference type="Proteomes" id="UP000557739"/>
    </source>
</evidence>
<dbReference type="PANTHER" id="PTHR38340">
    <property type="entry name" value="S-LAYER PROTEIN"/>
    <property type="match status" value="1"/>
</dbReference>
<dbReference type="Pfam" id="PF00353">
    <property type="entry name" value="HemolysinCabind"/>
    <property type="match status" value="5"/>
</dbReference>
<dbReference type="EMBL" id="JACIJJ010000007">
    <property type="protein sequence ID" value="MBB5699989.1"/>
    <property type="molecule type" value="Genomic_DNA"/>
</dbReference>
<dbReference type="InterPro" id="IPR018511">
    <property type="entry name" value="Hemolysin-typ_Ca-bd_CS"/>
</dbReference>
<comment type="subcellular location">
    <subcellularLocation>
        <location evidence="1">Secreted</location>
    </subcellularLocation>
</comment>